<dbReference type="NCBIfam" id="TIGR01451">
    <property type="entry name" value="B_ant_repeat"/>
    <property type="match status" value="3"/>
</dbReference>
<dbReference type="InterPro" id="IPR013783">
    <property type="entry name" value="Ig-like_fold"/>
</dbReference>
<feature type="domain" description="DUF7507" evidence="1">
    <location>
        <begin position="346"/>
        <end position="436"/>
    </location>
</feature>
<protein>
    <submittedName>
        <fullName evidence="2">DUF11 domain-containing protein</fullName>
    </submittedName>
</protein>
<feature type="domain" description="DUF7507" evidence="1">
    <location>
        <begin position="139"/>
        <end position="226"/>
    </location>
</feature>
<dbReference type="RefSeq" id="WP_161704512.1">
    <property type="nucleotide sequence ID" value="NZ_JAAAMU010000025.1"/>
</dbReference>
<dbReference type="InterPro" id="IPR055354">
    <property type="entry name" value="DUF7507"/>
</dbReference>
<organism evidence="2 3">
    <name type="scientific">Paenibacillus sacheonensis</name>
    <dbReference type="NCBI Taxonomy" id="742054"/>
    <lineage>
        <taxon>Bacteria</taxon>
        <taxon>Bacillati</taxon>
        <taxon>Bacillota</taxon>
        <taxon>Bacilli</taxon>
        <taxon>Bacillales</taxon>
        <taxon>Paenibacillaceae</taxon>
        <taxon>Paenibacillus</taxon>
    </lineage>
</organism>
<name>A0A7X5BZT1_9BACL</name>
<dbReference type="PANTHER" id="PTHR34819:SF3">
    <property type="entry name" value="CELL SURFACE PROTEIN"/>
    <property type="match status" value="1"/>
</dbReference>
<reference evidence="2 3" key="1">
    <citation type="submission" date="2020-01" db="EMBL/GenBank/DDBJ databases">
        <title>Paenibacillus soybeanensis sp. nov. isolated from the nodules of soybean (Glycine max(L.) Merr).</title>
        <authorList>
            <person name="Wang H."/>
        </authorList>
    </citation>
    <scope>NUCLEOTIDE SEQUENCE [LARGE SCALE GENOMIC DNA]</scope>
    <source>
        <strain evidence="2 3">DSM 23054</strain>
    </source>
</reference>
<proteinExistence type="predicted"/>
<dbReference type="Proteomes" id="UP000558113">
    <property type="component" value="Unassembled WGS sequence"/>
</dbReference>
<evidence type="ECO:0000313" key="3">
    <source>
        <dbReference type="Proteomes" id="UP000558113"/>
    </source>
</evidence>
<dbReference type="OrthoDB" id="2490638at2"/>
<dbReference type="EMBL" id="JAAAMU010000025">
    <property type="protein sequence ID" value="NBC72993.1"/>
    <property type="molecule type" value="Genomic_DNA"/>
</dbReference>
<dbReference type="InterPro" id="IPR051172">
    <property type="entry name" value="Chlamydia_OmcB"/>
</dbReference>
<accession>A0A7X5BZT1</accession>
<evidence type="ECO:0000259" key="1">
    <source>
        <dbReference type="Pfam" id="PF24346"/>
    </source>
</evidence>
<sequence>MSLDGLLTNNQSSAFVSLRTFDESYALPLFGLQIDTILDIDIVKTVNRNEAAPGEQVVYTFRVVNSGTVPLHNLIIEDLLIGLRETVQILDSLQEVVFTLPFTVPLDALGGSVIPNRVDVRTDEISAFATAEITVSSVPGIAINKTADRTVASIGESILYTISVRNTGNITLTNVILIDSLSVLSIPPFTLAVGEERSFTFSTLAQGSIIKNGLIRNIAAVTSNETPEAQDQFTVRIIPSAVGLSLQKSVFPVAARPRETVLYTLLLTNTGDVPVTGIRLSDTALALDAVVGDLNPGESLTLNIPFMVDEDAVPGTQIPNIAVAEGTASGGAVTASDSALLSIIPAPALAIDKRVDQSEISPGQSVTYTISVVNLGDVRLTNVEVTDRLLSLHDIIPVLEVGEIRRFNVTVNVPATAPAGLVVSNIVTATSDQTATTEDTAFFTVVSDLPPSPRLRLHLIWKKRSINRRRNREIRYCIELLLLMIQM</sequence>
<keyword evidence="3" id="KW-1185">Reference proteome</keyword>
<comment type="caution">
    <text evidence="2">The sequence shown here is derived from an EMBL/GenBank/DDBJ whole genome shotgun (WGS) entry which is preliminary data.</text>
</comment>
<dbReference type="InterPro" id="IPR047589">
    <property type="entry name" value="DUF11_rpt"/>
</dbReference>
<dbReference type="Pfam" id="PF24346">
    <property type="entry name" value="DUF7507"/>
    <property type="match status" value="3"/>
</dbReference>
<dbReference type="AlphaFoldDB" id="A0A7X5BZT1"/>
<gene>
    <name evidence="2" type="ORF">GT003_28855</name>
</gene>
<feature type="domain" description="DUF7507" evidence="1">
    <location>
        <begin position="244"/>
        <end position="335"/>
    </location>
</feature>
<dbReference type="PANTHER" id="PTHR34819">
    <property type="entry name" value="LARGE CYSTEINE-RICH PERIPLASMIC PROTEIN OMCB"/>
    <property type="match status" value="1"/>
</dbReference>
<evidence type="ECO:0000313" key="2">
    <source>
        <dbReference type="EMBL" id="NBC72993.1"/>
    </source>
</evidence>
<dbReference type="Gene3D" id="2.60.40.10">
    <property type="entry name" value="Immunoglobulins"/>
    <property type="match status" value="1"/>
</dbReference>